<proteinExistence type="predicted"/>
<keyword evidence="2" id="KW-1185">Reference proteome</keyword>
<accession>A0ABV7XY31</accession>
<protein>
    <submittedName>
        <fullName evidence="1">Uncharacterized protein</fullName>
    </submittedName>
</protein>
<gene>
    <name evidence="1" type="ORF">ACFONJ_18135</name>
</gene>
<name>A0ABV7XY31_9FLAO</name>
<dbReference type="SUPFAM" id="SSF56399">
    <property type="entry name" value="ADP-ribosylation"/>
    <property type="match status" value="1"/>
</dbReference>
<reference evidence="2" key="1">
    <citation type="journal article" date="2019" name="Int. J. Syst. Evol. Microbiol.">
        <title>The Global Catalogue of Microorganisms (GCM) 10K type strain sequencing project: providing services to taxonomists for standard genome sequencing and annotation.</title>
        <authorList>
            <consortium name="The Broad Institute Genomics Platform"/>
            <consortium name="The Broad Institute Genome Sequencing Center for Infectious Disease"/>
            <person name="Wu L."/>
            <person name="Ma J."/>
        </authorList>
    </citation>
    <scope>NUCLEOTIDE SEQUENCE [LARGE SCALE GENOMIC DNA]</scope>
    <source>
        <strain evidence="2">CECT 7798</strain>
    </source>
</reference>
<dbReference type="Proteomes" id="UP001595735">
    <property type="component" value="Unassembled WGS sequence"/>
</dbReference>
<dbReference type="Gene3D" id="3.90.176.10">
    <property type="entry name" value="Toxin ADP-ribosyltransferase, Chain A, domain 1"/>
    <property type="match status" value="1"/>
</dbReference>
<evidence type="ECO:0000313" key="2">
    <source>
        <dbReference type="Proteomes" id="UP001595735"/>
    </source>
</evidence>
<sequence>MMWYRNLLTVIGLLLINLFSAQSCNFDDFVNDLSQGNAVFKSIVNEEDGFKAWQILAEEAPALRKNADELNLVSKNLSAIEKAGGYKKWKGTGSLEDFSNLLKNPKFKQIYEPLENGSHVRKFGDKITIAEEASLKLFIQDNYYSDFNKALAGEIPMTSEYKEIKKLMESAQSKLPKYNGTVFRGAGKAESDFAKKINVGEEFDFKGRFT</sequence>
<evidence type="ECO:0000313" key="1">
    <source>
        <dbReference type="EMBL" id="MFC3757903.1"/>
    </source>
</evidence>
<dbReference type="EMBL" id="JBHRYO010000002">
    <property type="protein sequence ID" value="MFC3757903.1"/>
    <property type="molecule type" value="Genomic_DNA"/>
</dbReference>
<comment type="caution">
    <text evidence="1">The sequence shown here is derived from an EMBL/GenBank/DDBJ whole genome shotgun (WGS) entry which is preliminary data.</text>
</comment>
<organism evidence="1 2">
    <name type="scientific">Chryseobacterium tructae</name>
    <dbReference type="NCBI Taxonomy" id="1037380"/>
    <lineage>
        <taxon>Bacteria</taxon>
        <taxon>Pseudomonadati</taxon>
        <taxon>Bacteroidota</taxon>
        <taxon>Flavobacteriia</taxon>
        <taxon>Flavobacteriales</taxon>
        <taxon>Weeksellaceae</taxon>
        <taxon>Chryseobacterium group</taxon>
        <taxon>Chryseobacterium</taxon>
    </lineage>
</organism>
<dbReference type="RefSeq" id="WP_290299419.1">
    <property type="nucleotide sequence ID" value="NZ_JAUFQR010000001.1"/>
</dbReference>
<dbReference type="PROSITE" id="PS51257">
    <property type="entry name" value="PROKAR_LIPOPROTEIN"/>
    <property type="match status" value="1"/>
</dbReference>